<evidence type="ECO:0000256" key="7">
    <source>
        <dbReference type="ARBA" id="ARBA00023016"/>
    </source>
</evidence>
<dbReference type="InterPro" id="IPR029048">
    <property type="entry name" value="HSP70_C_sf"/>
</dbReference>
<dbReference type="InterPro" id="IPR029047">
    <property type="entry name" value="HSP70_peptide-bd_sf"/>
</dbReference>
<dbReference type="InterPro" id="IPR012725">
    <property type="entry name" value="Chaperone_DnaK"/>
</dbReference>
<comment type="caution">
    <text evidence="12">The sequence shown here is derived from an EMBL/GenBank/DDBJ whole genome shotgun (WGS) entry which is preliminary data.</text>
</comment>
<evidence type="ECO:0000256" key="5">
    <source>
        <dbReference type="ARBA" id="ARBA00022741"/>
    </source>
</evidence>
<dbReference type="NCBIfam" id="TIGR02350">
    <property type="entry name" value="prok_dnaK"/>
    <property type="match status" value="1"/>
</dbReference>
<evidence type="ECO:0000256" key="11">
    <source>
        <dbReference type="SAM" id="MobiDB-lite"/>
    </source>
</evidence>
<proteinExistence type="evidence at transcript level"/>
<dbReference type="GO" id="GO:0005737">
    <property type="term" value="C:cytoplasm"/>
    <property type="evidence" value="ECO:0007669"/>
    <property type="project" value="UniProtKB-ARBA"/>
</dbReference>
<protein>
    <recommendedName>
        <fullName evidence="3 9">Chaperone protein DnaK</fullName>
    </recommendedName>
    <alternativeName>
        <fullName evidence="9">HSP70</fullName>
    </alternativeName>
    <alternativeName>
        <fullName evidence="9">Heat shock 70 kDa protein</fullName>
    </alternativeName>
    <alternativeName>
        <fullName evidence="9">Heat shock protein 70</fullName>
    </alternativeName>
</protein>
<feature type="region of interest" description="Disordered" evidence="11">
    <location>
        <begin position="602"/>
        <end position="647"/>
    </location>
</feature>
<dbReference type="FunFam" id="3.30.420.40:FF:000004">
    <property type="entry name" value="Molecular chaperone DnaK"/>
    <property type="match status" value="1"/>
</dbReference>
<evidence type="ECO:0000256" key="1">
    <source>
        <dbReference type="ARBA" id="ARBA00002290"/>
    </source>
</evidence>
<dbReference type="NCBIfam" id="NF001413">
    <property type="entry name" value="PRK00290.1"/>
    <property type="match status" value="1"/>
</dbReference>
<dbReference type="FunFam" id="2.60.34.10:FF:000014">
    <property type="entry name" value="Chaperone protein DnaK HSP70"/>
    <property type="match status" value="1"/>
</dbReference>
<keyword evidence="13" id="KW-1185">Reference proteome</keyword>
<dbReference type="SUPFAM" id="SSF53067">
    <property type="entry name" value="Actin-like ATPase domain"/>
    <property type="match status" value="2"/>
</dbReference>
<dbReference type="Gene3D" id="3.90.640.10">
    <property type="entry name" value="Actin, Chain A, domain 4"/>
    <property type="match status" value="1"/>
</dbReference>
<feature type="compositionally biased region" description="Acidic residues" evidence="11">
    <location>
        <begin position="638"/>
        <end position="647"/>
    </location>
</feature>
<organism evidence="12 13">
    <name type="scientific">Hymenobacter crusticola</name>
    <dbReference type="NCBI Taxonomy" id="1770526"/>
    <lineage>
        <taxon>Bacteria</taxon>
        <taxon>Pseudomonadati</taxon>
        <taxon>Bacteroidota</taxon>
        <taxon>Cytophagia</taxon>
        <taxon>Cytophagales</taxon>
        <taxon>Hymenobacteraceae</taxon>
        <taxon>Hymenobacter</taxon>
    </lineage>
</organism>
<evidence type="ECO:0000256" key="3">
    <source>
        <dbReference type="ARBA" id="ARBA00014415"/>
    </source>
</evidence>
<dbReference type="GO" id="GO:0051082">
    <property type="term" value="F:unfolded protein binding"/>
    <property type="evidence" value="ECO:0007669"/>
    <property type="project" value="InterPro"/>
</dbReference>
<dbReference type="FunFam" id="3.30.420.40:FF:000020">
    <property type="entry name" value="Chaperone protein HscA homolog"/>
    <property type="match status" value="1"/>
</dbReference>
<dbReference type="OrthoDB" id="9766019at2"/>
<dbReference type="PROSITE" id="PS00297">
    <property type="entry name" value="HSP70_1"/>
    <property type="match status" value="1"/>
</dbReference>
<dbReference type="FunFam" id="3.90.640.10:FF:000003">
    <property type="entry name" value="Molecular chaperone DnaK"/>
    <property type="match status" value="1"/>
</dbReference>
<keyword evidence="5 9" id="KW-0547">Nucleotide-binding</keyword>
<dbReference type="InterPro" id="IPR018181">
    <property type="entry name" value="Heat_shock_70_CS"/>
</dbReference>
<evidence type="ECO:0000256" key="4">
    <source>
        <dbReference type="ARBA" id="ARBA00022553"/>
    </source>
</evidence>
<evidence type="ECO:0000256" key="10">
    <source>
        <dbReference type="RuleBase" id="RU003322"/>
    </source>
</evidence>
<comment type="function">
    <text evidence="1 9">Acts as a chaperone.</text>
</comment>
<keyword evidence="7 9" id="KW-0346">Stress response</keyword>
<dbReference type="Gene3D" id="2.60.34.10">
    <property type="entry name" value="Substrate Binding Domain Of DNAk, Chain A, domain 1"/>
    <property type="match status" value="1"/>
</dbReference>
<dbReference type="InterPro" id="IPR043129">
    <property type="entry name" value="ATPase_NBD"/>
</dbReference>
<keyword evidence="6 9" id="KW-0067">ATP-binding</keyword>
<dbReference type="AlphaFoldDB" id="A0A243WAB5"/>
<evidence type="ECO:0000256" key="2">
    <source>
        <dbReference type="ARBA" id="ARBA00007381"/>
    </source>
</evidence>
<evidence type="ECO:0000256" key="8">
    <source>
        <dbReference type="ARBA" id="ARBA00023186"/>
    </source>
</evidence>
<dbReference type="HAMAP" id="MF_00332">
    <property type="entry name" value="DnaK"/>
    <property type="match status" value="1"/>
</dbReference>
<accession>A0A243WAB5</accession>
<dbReference type="Proteomes" id="UP000194873">
    <property type="component" value="Unassembled WGS sequence"/>
</dbReference>
<feature type="modified residue" description="Phosphothreonine; by autocatalysis" evidence="9">
    <location>
        <position position="199"/>
    </location>
</feature>
<dbReference type="Pfam" id="PF00012">
    <property type="entry name" value="HSP70"/>
    <property type="match status" value="1"/>
</dbReference>
<dbReference type="PRINTS" id="PR00301">
    <property type="entry name" value="HEATSHOCK70"/>
</dbReference>
<comment type="similarity">
    <text evidence="2 9 10">Belongs to the heat shock protein 70 family.</text>
</comment>
<comment type="induction">
    <text evidence="9">By stress conditions e.g. heat shock.</text>
</comment>
<dbReference type="PROSITE" id="PS01036">
    <property type="entry name" value="HSP70_3"/>
    <property type="match status" value="1"/>
</dbReference>
<dbReference type="InterPro" id="IPR013126">
    <property type="entry name" value="Hsp_70_fam"/>
</dbReference>
<dbReference type="SUPFAM" id="SSF100934">
    <property type="entry name" value="Heat shock protein 70kD (HSP70), C-terminal subdomain"/>
    <property type="match status" value="1"/>
</dbReference>
<dbReference type="SUPFAM" id="SSF100920">
    <property type="entry name" value="Heat shock protein 70kD (HSP70), peptide-binding domain"/>
    <property type="match status" value="1"/>
</dbReference>
<evidence type="ECO:0000256" key="9">
    <source>
        <dbReference type="HAMAP-Rule" id="MF_00332"/>
    </source>
</evidence>
<dbReference type="PROSITE" id="PS00329">
    <property type="entry name" value="HSP70_2"/>
    <property type="match status" value="1"/>
</dbReference>
<name>A0A243WAB5_9BACT</name>
<dbReference type="CDD" id="cd10234">
    <property type="entry name" value="ASKHA_NBD_HSP70_DnaK-like"/>
    <property type="match status" value="1"/>
</dbReference>
<evidence type="ECO:0000313" key="13">
    <source>
        <dbReference type="Proteomes" id="UP000194873"/>
    </source>
</evidence>
<dbReference type="GO" id="GO:0005524">
    <property type="term" value="F:ATP binding"/>
    <property type="evidence" value="ECO:0007669"/>
    <property type="project" value="UniProtKB-UniRule"/>
</dbReference>
<feature type="compositionally biased region" description="Gly residues" evidence="11">
    <location>
        <begin position="606"/>
        <end position="627"/>
    </location>
</feature>
<sequence>MGKIIGIDLGTTNSCVAVMEGNEPVVIPNSEGRRTTPSIVAFLDNGKGERKVGDPAKRQAITNPTNTIQSIKRFMGRSFGEVGEETKHVSYDVVRGSNNTVAVQIGDRQYTPQEISAMVLQKMKQTAEDYLGTTVTEAVITVPAYFNDAQRQATKEAGAIAGLDVKRIINEPTAAALAYGLDKQHKDQKIAVYDLGGGTFDISILELGDGVFEVLSTNGDTHLGGDDFDQVIINFLAETFSSENEGLDLRKDPMALQRLKEAAEKAKVELSSSNETEINLPYVTATASGPKHLVVKLSRAKFEQLADNLVRRSMEPCKKALQDAGLSTSDIDEVILVGGSTRIPRIQEEVEKFFGKKPSKGVNPDEVVAVGAAIQGGVLTGEVKDVLLLDVTPLSLGIETMGGVMTKLIESNTTIPTKKSETFSTASDNQPSVEIHVLQGERPLASQNRTIGRFHLSDIPPAPRGVPQIEVTFDIDANGILHVSAKDKGTGKEQKIRIEASSGLSDADIERMRNEAKANEQADKEEKERIEKVNAADSMIFQTEKQLKEYGDKLSAGNKTAIENALADLRKAHESKDLGQISTAMDAINAAWQTASTEMYNATQGGAEGQPGADGFGGQPGGAGNGQQGQPAGHDNVTDVDYEEVGK</sequence>
<dbReference type="NCBIfam" id="NF003520">
    <property type="entry name" value="PRK05183.1"/>
    <property type="match status" value="1"/>
</dbReference>
<dbReference type="GO" id="GO:0140662">
    <property type="term" value="F:ATP-dependent protein folding chaperone"/>
    <property type="evidence" value="ECO:0007669"/>
    <property type="project" value="InterPro"/>
</dbReference>
<keyword evidence="8 9" id="KW-0143">Chaperone</keyword>
<reference evidence="12 13" key="1">
    <citation type="submission" date="2017-01" db="EMBL/GenBank/DDBJ databases">
        <title>A new Hymenobacter.</title>
        <authorList>
            <person name="Liang Y."/>
            <person name="Feng F."/>
        </authorList>
    </citation>
    <scope>NUCLEOTIDE SEQUENCE [LARGE SCALE GENOMIC DNA]</scope>
    <source>
        <strain evidence="12">MIMBbqt21</strain>
    </source>
</reference>
<dbReference type="RefSeq" id="WP_086595538.1">
    <property type="nucleotide sequence ID" value="NZ_MTSE01000010.1"/>
</dbReference>
<dbReference type="Gene3D" id="1.20.1270.10">
    <property type="match status" value="1"/>
</dbReference>
<keyword evidence="4 9" id="KW-0597">Phosphoprotein</keyword>
<dbReference type="Gene3D" id="3.30.420.40">
    <property type="match status" value="2"/>
</dbReference>
<evidence type="ECO:0000256" key="6">
    <source>
        <dbReference type="ARBA" id="ARBA00022840"/>
    </source>
</evidence>
<gene>
    <name evidence="9" type="primary">dnaK</name>
    <name evidence="12" type="ORF">BXP70_18225</name>
</gene>
<dbReference type="PANTHER" id="PTHR19375">
    <property type="entry name" value="HEAT SHOCK PROTEIN 70KDA"/>
    <property type="match status" value="1"/>
</dbReference>
<dbReference type="FunFam" id="1.20.1270.10:FF:000001">
    <property type="entry name" value="Molecular chaperone DnaK"/>
    <property type="match status" value="1"/>
</dbReference>
<evidence type="ECO:0000313" key="12">
    <source>
        <dbReference type="EMBL" id="OUJ72497.1"/>
    </source>
</evidence>
<dbReference type="EMBL" id="MTSE01000010">
    <property type="protein sequence ID" value="OUJ72497.1"/>
    <property type="molecule type" value="Genomic_DNA"/>
</dbReference>